<dbReference type="Proteomes" id="UP001161247">
    <property type="component" value="Chromosome 1"/>
</dbReference>
<gene>
    <name evidence="11" type="ORF">OLC1_LOCUS3910</name>
</gene>
<proteinExistence type="inferred from homology"/>
<dbReference type="InterPro" id="IPR036396">
    <property type="entry name" value="Cyt_P450_sf"/>
</dbReference>
<feature type="chain" id="PRO_5043494332" evidence="10">
    <location>
        <begin position="20"/>
        <end position="477"/>
    </location>
</feature>
<feature type="signal peptide" evidence="10">
    <location>
        <begin position="1"/>
        <end position="19"/>
    </location>
</feature>
<dbReference type="PRINTS" id="PR00359">
    <property type="entry name" value="BP450"/>
</dbReference>
<dbReference type="GO" id="GO:0020037">
    <property type="term" value="F:heme binding"/>
    <property type="evidence" value="ECO:0007669"/>
    <property type="project" value="InterPro"/>
</dbReference>
<dbReference type="GO" id="GO:0016125">
    <property type="term" value="P:sterol metabolic process"/>
    <property type="evidence" value="ECO:0007669"/>
    <property type="project" value="TreeGrafter"/>
</dbReference>
<comment type="similarity">
    <text evidence="3">Belongs to the cytochrome P450 family.</text>
</comment>
<evidence type="ECO:0000256" key="2">
    <source>
        <dbReference type="ARBA" id="ARBA00004167"/>
    </source>
</evidence>
<evidence type="ECO:0000256" key="10">
    <source>
        <dbReference type="SAM" id="SignalP"/>
    </source>
</evidence>
<keyword evidence="7" id="KW-0560">Oxidoreductase</keyword>
<evidence type="ECO:0000313" key="11">
    <source>
        <dbReference type="EMBL" id="CAI9092173.1"/>
    </source>
</evidence>
<evidence type="ECO:0000256" key="1">
    <source>
        <dbReference type="ARBA" id="ARBA00001971"/>
    </source>
</evidence>
<name>A0AAV1CCB3_OLDCO</name>
<keyword evidence="6" id="KW-1133">Transmembrane helix</keyword>
<keyword evidence="9" id="KW-0472">Membrane</keyword>
<dbReference type="FunFam" id="1.10.630.10:FF:000022">
    <property type="entry name" value="Taxadiene 5-alpha hydroxylase"/>
    <property type="match status" value="1"/>
</dbReference>
<evidence type="ECO:0000256" key="9">
    <source>
        <dbReference type="ARBA" id="ARBA00023136"/>
    </source>
</evidence>
<accession>A0AAV1CCB3</accession>
<dbReference type="PANTHER" id="PTHR24286:SF53">
    <property type="entry name" value="BETA-AMYRIN 28-OXIDASE-LIKE"/>
    <property type="match status" value="1"/>
</dbReference>
<evidence type="ECO:0000256" key="6">
    <source>
        <dbReference type="ARBA" id="ARBA00022989"/>
    </source>
</evidence>
<dbReference type="Pfam" id="PF00067">
    <property type="entry name" value="p450"/>
    <property type="match status" value="1"/>
</dbReference>
<keyword evidence="12" id="KW-1185">Reference proteome</keyword>
<dbReference type="AlphaFoldDB" id="A0AAV1CCB3"/>
<dbReference type="Gene3D" id="1.10.630.10">
    <property type="entry name" value="Cytochrome P450"/>
    <property type="match status" value="1"/>
</dbReference>
<keyword evidence="10" id="KW-0732">Signal</keyword>
<evidence type="ECO:0000256" key="7">
    <source>
        <dbReference type="ARBA" id="ARBA00023002"/>
    </source>
</evidence>
<dbReference type="EMBL" id="OX459118">
    <property type="protein sequence ID" value="CAI9092173.1"/>
    <property type="molecule type" value="Genomic_DNA"/>
</dbReference>
<evidence type="ECO:0000256" key="5">
    <source>
        <dbReference type="ARBA" id="ARBA00022723"/>
    </source>
</evidence>
<reference evidence="11" key="1">
    <citation type="submission" date="2023-03" db="EMBL/GenBank/DDBJ databases">
        <authorList>
            <person name="Julca I."/>
        </authorList>
    </citation>
    <scope>NUCLEOTIDE SEQUENCE</scope>
</reference>
<comment type="subcellular location">
    <subcellularLocation>
        <location evidence="2">Membrane</location>
        <topology evidence="2">Single-pass membrane protein</topology>
    </subcellularLocation>
</comment>
<keyword evidence="4" id="KW-0812">Transmembrane</keyword>
<sequence>MDLISLYFFTLLLILSVSSFLAFINKRCTNNPKLPPGSIGYPVIGETFDFSLSGPEKFITQRMQNYSKEVFKTSMLGEKVAVVCGSPGNKFAFFSGSNFLLPWIPYPVSKLFDWLDSDGRLIKEFYTKGRHFIHEIMRYEALKHYITIMDSMAREHLNKDWASSNQVSVYPSTQKYVLSLACKLLLGLDNPDEVRVVSELFKRTMPGLFSVPINFPGTSYHRSIKEGKKLKLELLKIVEARKKMIPELKEKEKAGSGFVDILSRMLLEGKDHFKSDMEIVNNLISFLLPSYEGITAAITVTLNYLAELPHVYDAVYNEHLNIAKGKSPEETLNWEDVLQMKYSWNVVREAMRLVPPSFGTFREAKIDLKFAGYTIPRGWKILWSPFTTNKDPQYFENPETFDPQRHDRDVLQPSSFAPFGGGTQMCPGKDFAKFLMLVYMYNVVTKFNFKKLNPDEKIVYISGPRPENGLQVLLQQH</sequence>
<protein>
    <submittedName>
        <fullName evidence="11">OLC1v1027353C1</fullName>
    </submittedName>
</protein>
<dbReference type="SUPFAM" id="SSF48264">
    <property type="entry name" value="Cytochrome P450"/>
    <property type="match status" value="1"/>
</dbReference>
<keyword evidence="5" id="KW-0479">Metal-binding</keyword>
<comment type="cofactor">
    <cofactor evidence="1">
        <name>heme</name>
        <dbReference type="ChEBI" id="CHEBI:30413"/>
    </cofactor>
</comment>
<evidence type="ECO:0000256" key="8">
    <source>
        <dbReference type="ARBA" id="ARBA00023004"/>
    </source>
</evidence>
<evidence type="ECO:0000256" key="4">
    <source>
        <dbReference type="ARBA" id="ARBA00022692"/>
    </source>
</evidence>
<dbReference type="GO" id="GO:0016712">
    <property type="term" value="F:oxidoreductase activity, acting on paired donors, with incorporation or reduction of molecular oxygen, reduced flavin or flavoprotein as one donor, and incorporation of one atom of oxygen"/>
    <property type="evidence" value="ECO:0007669"/>
    <property type="project" value="UniProtKB-ARBA"/>
</dbReference>
<keyword evidence="8" id="KW-0408">Iron</keyword>
<evidence type="ECO:0000256" key="3">
    <source>
        <dbReference type="ARBA" id="ARBA00010617"/>
    </source>
</evidence>
<organism evidence="11 12">
    <name type="scientific">Oldenlandia corymbosa var. corymbosa</name>
    <dbReference type="NCBI Taxonomy" id="529605"/>
    <lineage>
        <taxon>Eukaryota</taxon>
        <taxon>Viridiplantae</taxon>
        <taxon>Streptophyta</taxon>
        <taxon>Embryophyta</taxon>
        <taxon>Tracheophyta</taxon>
        <taxon>Spermatophyta</taxon>
        <taxon>Magnoliopsida</taxon>
        <taxon>eudicotyledons</taxon>
        <taxon>Gunneridae</taxon>
        <taxon>Pentapetalae</taxon>
        <taxon>asterids</taxon>
        <taxon>lamiids</taxon>
        <taxon>Gentianales</taxon>
        <taxon>Rubiaceae</taxon>
        <taxon>Rubioideae</taxon>
        <taxon>Spermacoceae</taxon>
        <taxon>Hedyotis-Oldenlandia complex</taxon>
        <taxon>Oldenlandia</taxon>
    </lineage>
</organism>
<dbReference type="GO" id="GO:0005506">
    <property type="term" value="F:iron ion binding"/>
    <property type="evidence" value="ECO:0007669"/>
    <property type="project" value="InterPro"/>
</dbReference>
<dbReference type="GO" id="GO:0016020">
    <property type="term" value="C:membrane"/>
    <property type="evidence" value="ECO:0007669"/>
    <property type="project" value="UniProtKB-SubCell"/>
</dbReference>
<evidence type="ECO:0000313" key="12">
    <source>
        <dbReference type="Proteomes" id="UP001161247"/>
    </source>
</evidence>
<dbReference type="PANTHER" id="PTHR24286">
    <property type="entry name" value="CYTOCHROME P450 26"/>
    <property type="match status" value="1"/>
</dbReference>
<dbReference type="InterPro" id="IPR002397">
    <property type="entry name" value="Cyt_P450_B"/>
</dbReference>
<dbReference type="InterPro" id="IPR001128">
    <property type="entry name" value="Cyt_P450"/>
</dbReference>